<evidence type="ECO:0000256" key="3">
    <source>
        <dbReference type="ARBA" id="ARBA00023295"/>
    </source>
</evidence>
<dbReference type="Pfam" id="PF18565">
    <property type="entry name" value="Glyco_hydro2_C5"/>
    <property type="match status" value="1"/>
</dbReference>
<dbReference type="PANTHER" id="PTHR42732:SF1">
    <property type="entry name" value="BETA-MANNOSIDASE"/>
    <property type="match status" value="1"/>
</dbReference>
<dbReference type="OMA" id="RTTICAS"/>
<evidence type="ECO:0000256" key="1">
    <source>
        <dbReference type="ARBA" id="ARBA00007401"/>
    </source>
</evidence>
<dbReference type="KEGG" id="ehx:EMIHUDRAFT_208126"/>
<evidence type="ECO:0000313" key="6">
    <source>
        <dbReference type="EnsemblProtists" id="EOD21020"/>
    </source>
</evidence>
<keyword evidence="2" id="KW-0378">Hydrolase</keyword>
<sequence length="349" mass="37837">MVATESYPQQSFESWQAVWENEWLIGDFVWTAMDHLGESALGWTAATLPGKGMLETCLGTSPWPWHISYAGDLDICGFKKPQSFYRNVLWDVSPLEMVVSGPAPAGTSEQISAWGWPDEEVSWTWPSISEGAQVTVKVYSKAHDEVELFVNGARVGRAMRGGGGSIAFVNGSWFRGIERLTATFVVPYSPGNLTAVGHVRATGRTDVRTLLTTGMPAALRLAADRTTICASRNDLAYVTVYVVDSAGRHVNFDFEGDGELYRVGNGDPRDLGSFQQPRRTTHRGRVLAVLRPKANAAGGTLTLRAAATGLAAASVTLQTKACPLHIKTRDGSPIVDEQLCLLFGLKCTD</sequence>
<dbReference type="Proteomes" id="UP000013827">
    <property type="component" value="Unassembled WGS sequence"/>
</dbReference>
<keyword evidence="3" id="KW-0326">Glycosidase</keyword>
<evidence type="ECO:0000259" key="5">
    <source>
        <dbReference type="Pfam" id="PF18565"/>
    </source>
</evidence>
<keyword evidence="7" id="KW-1185">Reference proteome</keyword>
<dbReference type="InterPro" id="IPR051913">
    <property type="entry name" value="GH2_Domain-Containing"/>
</dbReference>
<dbReference type="Gene3D" id="2.60.40.10">
    <property type="entry name" value="Immunoglobulins"/>
    <property type="match status" value="2"/>
</dbReference>
<reference evidence="6" key="2">
    <citation type="submission" date="2024-10" db="UniProtKB">
        <authorList>
            <consortium name="EnsemblProtists"/>
        </authorList>
    </citation>
    <scope>IDENTIFICATION</scope>
</reference>
<evidence type="ECO:0000256" key="2">
    <source>
        <dbReference type="ARBA" id="ARBA00022801"/>
    </source>
</evidence>
<proteinExistence type="inferred from homology"/>
<evidence type="ECO:0000259" key="4">
    <source>
        <dbReference type="Pfam" id="PF16355"/>
    </source>
</evidence>
<dbReference type="InterPro" id="IPR013783">
    <property type="entry name" value="Ig-like_fold"/>
</dbReference>
<comment type="similarity">
    <text evidence="1">Belongs to the glycosyl hydrolase 2 family.</text>
</comment>
<dbReference type="GeneID" id="17266567"/>
<dbReference type="EnsemblProtists" id="EOD21020">
    <property type="protein sequence ID" value="EOD21020"/>
    <property type="gene ID" value="EMIHUDRAFT_208126"/>
</dbReference>
<dbReference type="Gene3D" id="3.20.20.80">
    <property type="entry name" value="Glycosidases"/>
    <property type="match status" value="1"/>
</dbReference>
<dbReference type="PANTHER" id="PTHR42732">
    <property type="entry name" value="BETA-GALACTOSIDASE"/>
    <property type="match status" value="1"/>
</dbReference>
<protein>
    <recommendedName>
        <fullName evidence="8">Beta-galactosidase</fullName>
    </recommendedName>
</protein>
<dbReference type="Pfam" id="PF16355">
    <property type="entry name" value="DUF4982"/>
    <property type="match status" value="1"/>
</dbReference>
<dbReference type="RefSeq" id="XP_005773449.1">
    <property type="nucleotide sequence ID" value="XM_005773392.1"/>
</dbReference>
<dbReference type="InterPro" id="IPR040605">
    <property type="entry name" value="Glyco_hydro2_dom5"/>
</dbReference>
<feature type="domain" description="Glycoside hydrolase family 2" evidence="5">
    <location>
        <begin position="219"/>
        <end position="316"/>
    </location>
</feature>
<feature type="domain" description="DUF4982" evidence="4">
    <location>
        <begin position="131"/>
        <end position="198"/>
    </location>
</feature>
<dbReference type="HOGENOM" id="CLU_787223_0_0_1"/>
<evidence type="ECO:0000313" key="7">
    <source>
        <dbReference type="Proteomes" id="UP000013827"/>
    </source>
</evidence>
<dbReference type="STRING" id="2903.R1E2J1"/>
<dbReference type="GO" id="GO:0016798">
    <property type="term" value="F:hydrolase activity, acting on glycosyl bonds"/>
    <property type="evidence" value="ECO:0007669"/>
    <property type="project" value="UniProtKB-KW"/>
</dbReference>
<evidence type="ECO:0008006" key="8">
    <source>
        <dbReference type="Google" id="ProtNLM"/>
    </source>
</evidence>
<reference evidence="7" key="1">
    <citation type="journal article" date="2013" name="Nature">
        <title>Pan genome of the phytoplankton Emiliania underpins its global distribution.</title>
        <authorList>
            <person name="Read B.A."/>
            <person name="Kegel J."/>
            <person name="Klute M.J."/>
            <person name="Kuo A."/>
            <person name="Lefebvre S.C."/>
            <person name="Maumus F."/>
            <person name="Mayer C."/>
            <person name="Miller J."/>
            <person name="Monier A."/>
            <person name="Salamov A."/>
            <person name="Young J."/>
            <person name="Aguilar M."/>
            <person name="Claverie J.M."/>
            <person name="Frickenhaus S."/>
            <person name="Gonzalez K."/>
            <person name="Herman E.K."/>
            <person name="Lin Y.C."/>
            <person name="Napier J."/>
            <person name="Ogata H."/>
            <person name="Sarno A.F."/>
            <person name="Shmutz J."/>
            <person name="Schroeder D."/>
            <person name="de Vargas C."/>
            <person name="Verret F."/>
            <person name="von Dassow P."/>
            <person name="Valentin K."/>
            <person name="Van de Peer Y."/>
            <person name="Wheeler G."/>
            <person name="Dacks J.B."/>
            <person name="Delwiche C.F."/>
            <person name="Dyhrman S.T."/>
            <person name="Glockner G."/>
            <person name="John U."/>
            <person name="Richards T."/>
            <person name="Worden A.Z."/>
            <person name="Zhang X."/>
            <person name="Grigoriev I.V."/>
            <person name="Allen A.E."/>
            <person name="Bidle K."/>
            <person name="Borodovsky M."/>
            <person name="Bowler C."/>
            <person name="Brownlee C."/>
            <person name="Cock J.M."/>
            <person name="Elias M."/>
            <person name="Gladyshev V.N."/>
            <person name="Groth M."/>
            <person name="Guda C."/>
            <person name="Hadaegh A."/>
            <person name="Iglesias-Rodriguez M.D."/>
            <person name="Jenkins J."/>
            <person name="Jones B.M."/>
            <person name="Lawson T."/>
            <person name="Leese F."/>
            <person name="Lindquist E."/>
            <person name="Lobanov A."/>
            <person name="Lomsadze A."/>
            <person name="Malik S.B."/>
            <person name="Marsh M.E."/>
            <person name="Mackinder L."/>
            <person name="Mock T."/>
            <person name="Mueller-Roeber B."/>
            <person name="Pagarete A."/>
            <person name="Parker M."/>
            <person name="Probert I."/>
            <person name="Quesneville H."/>
            <person name="Raines C."/>
            <person name="Rensing S.A."/>
            <person name="Riano-Pachon D.M."/>
            <person name="Richier S."/>
            <person name="Rokitta S."/>
            <person name="Shiraiwa Y."/>
            <person name="Soanes D.M."/>
            <person name="van der Giezen M."/>
            <person name="Wahlund T.M."/>
            <person name="Williams B."/>
            <person name="Wilson W."/>
            <person name="Wolfe G."/>
            <person name="Wurch L.L."/>
        </authorList>
    </citation>
    <scope>NUCLEOTIDE SEQUENCE</scope>
</reference>
<accession>A0A0D3JBY5</accession>
<dbReference type="InterPro" id="IPR032311">
    <property type="entry name" value="DUF4982"/>
</dbReference>
<dbReference type="PaxDb" id="2903-EOD21020"/>
<name>A0A0D3JBY5_EMIH1</name>
<dbReference type="AlphaFoldDB" id="A0A0D3JBY5"/>
<organism evidence="6 7">
    <name type="scientific">Emiliania huxleyi (strain CCMP1516)</name>
    <dbReference type="NCBI Taxonomy" id="280463"/>
    <lineage>
        <taxon>Eukaryota</taxon>
        <taxon>Haptista</taxon>
        <taxon>Haptophyta</taxon>
        <taxon>Prymnesiophyceae</taxon>
        <taxon>Isochrysidales</taxon>
        <taxon>Noelaerhabdaceae</taxon>
        <taxon>Emiliania</taxon>
    </lineage>
</organism>